<dbReference type="AlphaFoldDB" id="A0A0K8P5D0"/>
<name>A0A0K8P5D0_PISS1</name>
<reference evidence="3" key="1">
    <citation type="submission" date="2015-07" db="EMBL/GenBank/DDBJ databases">
        <title>Discovery of a poly(ethylene terephthalate assimilation.</title>
        <authorList>
            <person name="Yoshida S."/>
            <person name="Hiraga K."/>
            <person name="Takehana T."/>
            <person name="Taniguchi I."/>
            <person name="Yamaji H."/>
            <person name="Maeda Y."/>
            <person name="Toyohara K."/>
            <person name="Miyamoto K."/>
            <person name="Kimura Y."/>
            <person name="Oda K."/>
        </authorList>
    </citation>
    <scope>NUCLEOTIDE SEQUENCE [LARGE SCALE GENOMIC DNA]</scope>
    <source>
        <strain evidence="3">NBRC 110686 / TISTR 2288 / 201-F6</strain>
    </source>
</reference>
<evidence type="ECO:0000313" key="3">
    <source>
        <dbReference type="Proteomes" id="UP000037660"/>
    </source>
</evidence>
<keyword evidence="3" id="KW-1185">Reference proteome</keyword>
<organism evidence="2 3">
    <name type="scientific">Piscinibacter sakaiensis</name>
    <name type="common">Ideonella sakaiensis</name>
    <dbReference type="NCBI Taxonomy" id="1547922"/>
    <lineage>
        <taxon>Bacteria</taxon>
        <taxon>Pseudomonadati</taxon>
        <taxon>Pseudomonadota</taxon>
        <taxon>Betaproteobacteria</taxon>
        <taxon>Burkholderiales</taxon>
        <taxon>Sphaerotilaceae</taxon>
        <taxon>Piscinibacter</taxon>
    </lineage>
</organism>
<evidence type="ECO:0000313" key="2">
    <source>
        <dbReference type="EMBL" id="GAP37415.1"/>
    </source>
</evidence>
<dbReference type="STRING" id="1547922.ISF6_3270"/>
<sequence length="85" mass="8916">MLSAPRAGRCPSRPPRGQENLGRPGVFLRGAPGPGGARPAPASGAGSDLWGERLPPRGPDAGWLRRQTACTPRRSRGTTQRSPHA</sequence>
<feature type="compositionally biased region" description="Low complexity" evidence="1">
    <location>
        <begin position="37"/>
        <end position="47"/>
    </location>
</feature>
<proteinExistence type="predicted"/>
<reference evidence="2 3" key="2">
    <citation type="journal article" date="2016" name="Science">
        <title>A bacterium that degrades and assimilates poly(ethylene terephthalate).</title>
        <authorList>
            <person name="Yoshida S."/>
            <person name="Hiraga K."/>
            <person name="Takehana T."/>
            <person name="Taniguchi I."/>
            <person name="Yamaji H."/>
            <person name="Maeda Y."/>
            <person name="Toyohara K."/>
            <person name="Miyamoto K."/>
            <person name="Kimura Y."/>
            <person name="Oda K."/>
        </authorList>
    </citation>
    <scope>NUCLEOTIDE SEQUENCE [LARGE SCALE GENOMIC DNA]</scope>
    <source>
        <strain evidence="3">NBRC 110686 / TISTR 2288 / 201-F6</strain>
    </source>
</reference>
<evidence type="ECO:0000256" key="1">
    <source>
        <dbReference type="SAM" id="MobiDB-lite"/>
    </source>
</evidence>
<feature type="region of interest" description="Disordered" evidence="1">
    <location>
        <begin position="1"/>
        <end position="85"/>
    </location>
</feature>
<dbReference type="Proteomes" id="UP000037660">
    <property type="component" value="Unassembled WGS sequence"/>
</dbReference>
<comment type="caution">
    <text evidence="2">The sequence shown here is derived from an EMBL/GenBank/DDBJ whole genome shotgun (WGS) entry which is preliminary data.</text>
</comment>
<accession>A0A0K8P5D0</accession>
<protein>
    <submittedName>
        <fullName evidence="2">Uncharacterized protein</fullName>
    </submittedName>
</protein>
<dbReference type="EMBL" id="BBYR01000046">
    <property type="protein sequence ID" value="GAP37415.1"/>
    <property type="molecule type" value="Genomic_DNA"/>
</dbReference>
<gene>
    <name evidence="2" type="ORF">ISF6_3270</name>
</gene>